<dbReference type="RefSeq" id="WP_125095628.1">
    <property type="nucleotide sequence ID" value="NZ_RRUE01000002.1"/>
</dbReference>
<keyword evidence="2" id="KW-1185">Reference proteome</keyword>
<comment type="caution">
    <text evidence="1">The sequence shown here is derived from an EMBL/GenBank/DDBJ whole genome shotgun (WGS) entry which is preliminary data.</text>
</comment>
<dbReference type="AlphaFoldDB" id="A0A426FKT8"/>
<name>A0A426FKT8_9BURK</name>
<accession>A0A426FKT8</accession>
<sequence length="204" mass="21388">MTFSALPATASRFTSHVAGGGARAALLALLGAAVLSGCAASGERAAGDASGSSRHESLEERIHREGAHEDAMQEQQARAAEQLSQDPGVSLSDLPPARLASQTSRSCLAAIETVAERFSGQRVLLGNAAFVDSSELVLDQTFAKGKDGQILDGKRLTPQPFLMQLRFGPRGCMVVVPAQSSATRPVPASQLLRECRCLPPPVKQ</sequence>
<proteinExistence type="predicted"/>
<dbReference type="OrthoDB" id="9946772at2"/>
<evidence type="ECO:0000313" key="1">
    <source>
        <dbReference type="EMBL" id="RRN43416.1"/>
    </source>
</evidence>
<reference evidence="1 2" key="1">
    <citation type="submission" date="2018-11" db="EMBL/GenBank/DDBJ databases">
        <title>Genome sequencing of Lautropia sp. KCOM 2505 (= ChDC F240).</title>
        <authorList>
            <person name="Kook J.-K."/>
            <person name="Park S.-N."/>
            <person name="Lim Y.K."/>
        </authorList>
    </citation>
    <scope>NUCLEOTIDE SEQUENCE [LARGE SCALE GENOMIC DNA]</scope>
    <source>
        <strain evidence="1 2">KCOM 2505</strain>
    </source>
</reference>
<protein>
    <submittedName>
        <fullName evidence="1">Uncharacterized protein</fullName>
    </submittedName>
</protein>
<dbReference type="EMBL" id="RRUE01000002">
    <property type="protein sequence ID" value="RRN43416.1"/>
    <property type="molecule type" value="Genomic_DNA"/>
</dbReference>
<evidence type="ECO:0000313" key="2">
    <source>
        <dbReference type="Proteomes" id="UP000270261"/>
    </source>
</evidence>
<organism evidence="1 2">
    <name type="scientific">Lautropia dentalis</name>
    <dbReference type="NCBI Taxonomy" id="2490857"/>
    <lineage>
        <taxon>Bacteria</taxon>
        <taxon>Pseudomonadati</taxon>
        <taxon>Pseudomonadota</taxon>
        <taxon>Betaproteobacteria</taxon>
        <taxon>Burkholderiales</taxon>
        <taxon>Burkholderiaceae</taxon>
        <taxon>Lautropia</taxon>
    </lineage>
</organism>
<gene>
    <name evidence="1" type="ORF">EHV23_08055</name>
</gene>
<dbReference type="Proteomes" id="UP000270261">
    <property type="component" value="Unassembled WGS sequence"/>
</dbReference>